<evidence type="ECO:0000313" key="1">
    <source>
        <dbReference type="EMBL" id="MFG6432342.1"/>
    </source>
</evidence>
<dbReference type="Pfam" id="PF07963">
    <property type="entry name" value="N_methyl"/>
    <property type="match status" value="1"/>
</dbReference>
<proteinExistence type="predicted"/>
<dbReference type="Proteomes" id="UP001606210">
    <property type="component" value="Unassembled WGS sequence"/>
</dbReference>
<keyword evidence="2" id="KW-1185">Reference proteome</keyword>
<comment type="caution">
    <text evidence="1">The sequence shown here is derived from an EMBL/GenBank/DDBJ whole genome shotgun (WGS) entry which is preliminary data.</text>
</comment>
<sequence length="132" mass="13739">MHSPHCKARGFSMIEMLVGVLIITFGLLGLITLQGRALQAAVGTEDSQRATLLAAEMAATMFDQNNVNVNAATVEAWAARAADPASGGVPNGVGTVTVNGNTARITVSWRPVQSTGAANDTNRYSTDVVIPQ</sequence>
<evidence type="ECO:0000313" key="2">
    <source>
        <dbReference type="Proteomes" id="UP001606210"/>
    </source>
</evidence>
<dbReference type="InterPro" id="IPR012902">
    <property type="entry name" value="N_methyl_site"/>
</dbReference>
<name>A0ABW7FAT2_9BURK</name>
<dbReference type="RefSeq" id="WP_394482126.1">
    <property type="nucleotide sequence ID" value="NZ_JBIGHV010000008.1"/>
</dbReference>
<accession>A0ABW7FAT2</accession>
<dbReference type="EMBL" id="JBIGHV010000008">
    <property type="protein sequence ID" value="MFG6432342.1"/>
    <property type="molecule type" value="Genomic_DNA"/>
</dbReference>
<dbReference type="NCBIfam" id="TIGR02532">
    <property type="entry name" value="IV_pilin_GFxxxE"/>
    <property type="match status" value="1"/>
</dbReference>
<gene>
    <name evidence="1" type="ORF">ACG00Y_20655</name>
</gene>
<protein>
    <submittedName>
        <fullName evidence="1">Prepilin-type N-terminal cleavage/methylation domain-containing protein</fullName>
    </submittedName>
</protein>
<reference evidence="1 2" key="1">
    <citation type="submission" date="2024-08" db="EMBL/GenBank/DDBJ databases">
        <authorList>
            <person name="Lu H."/>
        </authorList>
    </citation>
    <scope>NUCLEOTIDE SEQUENCE [LARGE SCALE GENOMIC DNA]</scope>
    <source>
        <strain evidence="1 2">LYH14W</strain>
    </source>
</reference>
<organism evidence="1 2">
    <name type="scientific">Pelomonas parva</name>
    <dbReference type="NCBI Taxonomy" id="3299032"/>
    <lineage>
        <taxon>Bacteria</taxon>
        <taxon>Pseudomonadati</taxon>
        <taxon>Pseudomonadota</taxon>
        <taxon>Betaproteobacteria</taxon>
        <taxon>Burkholderiales</taxon>
        <taxon>Sphaerotilaceae</taxon>
        <taxon>Roseateles</taxon>
    </lineage>
</organism>